<evidence type="ECO:0000313" key="3">
    <source>
        <dbReference type="EMBL" id="MBW8290117.1"/>
    </source>
</evidence>
<proteinExistence type="predicted"/>
<dbReference type="SUPFAM" id="SSF52540">
    <property type="entry name" value="P-loop containing nucleoside triphosphate hydrolases"/>
    <property type="match status" value="1"/>
</dbReference>
<name>A0ABS7FJ57_9NEIS</name>
<comment type="caution">
    <text evidence="3">The sequence shown here is derived from an EMBL/GenBank/DDBJ whole genome shotgun (WGS) entry which is preliminary data.</text>
</comment>
<keyword evidence="4" id="KW-1185">Reference proteome</keyword>
<evidence type="ECO:0000256" key="2">
    <source>
        <dbReference type="ARBA" id="ARBA00022840"/>
    </source>
</evidence>
<dbReference type="Proteomes" id="UP000711178">
    <property type="component" value="Unassembled WGS sequence"/>
</dbReference>
<sequence>MAILAVCGVKGGCGATTVAAALALLWQRQQRPVLAMDLCRQNLLRLHFGMEWHEADGWRRRRDAGADWARAAWEVGDRHLTLVPHGRVEEDVDQEGPEPEEWLRDELAQLERQPGQRTVLDLPARGVAERQQGLKAASHALVMLSADPAACALLDAVEAELHAGGLPAERIFFVINHFNPLRKLDGDVELLLRKKLGPRLAPLPIHRDEAVREAFAKQQPLFDYAPASQAADDLRQLAVWLSVRLDAGRSGA</sequence>
<dbReference type="RefSeq" id="WP_157889405.1">
    <property type="nucleotide sequence ID" value="NZ_CP142381.1"/>
</dbReference>
<organism evidence="3 4">
    <name type="scientific">Chromobacterium subtsugae</name>
    <dbReference type="NCBI Taxonomy" id="251747"/>
    <lineage>
        <taxon>Bacteria</taxon>
        <taxon>Pseudomonadati</taxon>
        <taxon>Pseudomonadota</taxon>
        <taxon>Betaproteobacteria</taxon>
        <taxon>Neisseriales</taxon>
        <taxon>Chromobacteriaceae</taxon>
        <taxon>Chromobacterium</taxon>
    </lineage>
</organism>
<protein>
    <submittedName>
        <fullName evidence="3">Cellulose synthase operon protein YhjQ</fullName>
    </submittedName>
</protein>
<dbReference type="PANTHER" id="PTHR43384:SF4">
    <property type="entry name" value="CELLULOSE BIOSYNTHESIS PROTEIN BCSQ-RELATED"/>
    <property type="match status" value="1"/>
</dbReference>
<evidence type="ECO:0000256" key="1">
    <source>
        <dbReference type="ARBA" id="ARBA00022741"/>
    </source>
</evidence>
<reference evidence="3 4" key="1">
    <citation type="submission" date="2021-05" db="EMBL/GenBank/DDBJ databases">
        <title>Draft Whole Genome Sequencing Of Biosensor Chromobacterium violaceum Strain CV026 Reveals A Regulatory RNA In Chromobacterium violaceum Phenotype Regulatory Network.</title>
        <authorList>
            <person name="Hong K.W."/>
            <person name="Chan K.G."/>
            <person name="Chang C.-Y."/>
        </authorList>
    </citation>
    <scope>NUCLEOTIDE SEQUENCE [LARGE SCALE GENOMIC DNA]</scope>
    <source>
        <strain evidence="3 4">ATCC 31532</strain>
    </source>
</reference>
<dbReference type="GeneID" id="89685851"/>
<dbReference type="InterPro" id="IPR027417">
    <property type="entry name" value="P-loop_NTPase"/>
</dbReference>
<dbReference type="InterPro" id="IPR017746">
    <property type="entry name" value="Cellulose_synthase_operon_BcsQ"/>
</dbReference>
<keyword evidence="2" id="KW-0067">ATP-binding</keyword>
<accession>A0ABS7FJ57</accession>
<dbReference type="Gene3D" id="3.40.50.300">
    <property type="entry name" value="P-loop containing nucleotide triphosphate hydrolases"/>
    <property type="match status" value="1"/>
</dbReference>
<dbReference type="PANTHER" id="PTHR43384">
    <property type="entry name" value="SEPTUM SITE-DETERMINING PROTEIN MIND HOMOLOG, CHLOROPLASTIC-RELATED"/>
    <property type="match status" value="1"/>
</dbReference>
<dbReference type="InterPro" id="IPR050625">
    <property type="entry name" value="ParA/MinD_ATPase"/>
</dbReference>
<dbReference type="Pfam" id="PF06564">
    <property type="entry name" value="CBP_BcsQ"/>
    <property type="match status" value="1"/>
</dbReference>
<gene>
    <name evidence="3" type="primary">yhjQ</name>
    <name evidence="3" type="ORF">KIF53_20965</name>
</gene>
<dbReference type="NCBIfam" id="TIGR03371">
    <property type="entry name" value="cellulose_yhjQ"/>
    <property type="match status" value="1"/>
</dbReference>
<evidence type="ECO:0000313" key="4">
    <source>
        <dbReference type="Proteomes" id="UP000711178"/>
    </source>
</evidence>
<dbReference type="EMBL" id="JAHDTB010000033">
    <property type="protein sequence ID" value="MBW8290117.1"/>
    <property type="molecule type" value="Genomic_DNA"/>
</dbReference>
<keyword evidence="1" id="KW-0547">Nucleotide-binding</keyword>